<dbReference type="CDD" id="cd06661">
    <property type="entry name" value="GGCT_like"/>
    <property type="match status" value="1"/>
</dbReference>
<dbReference type="EMBL" id="CAUJNA010003661">
    <property type="protein sequence ID" value="CAJ1407199.1"/>
    <property type="molecule type" value="Genomic_DNA"/>
</dbReference>
<keyword evidence="2" id="KW-0808">Transferase</keyword>
<dbReference type="Pfam" id="PF02515">
    <property type="entry name" value="CoA_transf_3"/>
    <property type="match status" value="1"/>
</dbReference>
<dbReference type="InterPro" id="IPR009288">
    <property type="entry name" value="AIG2-like_dom"/>
</dbReference>
<protein>
    <recommendedName>
        <fullName evidence="3">Gamma-glutamylcyclotransferase AIG2-like domain-containing protein</fullName>
    </recommendedName>
</protein>
<evidence type="ECO:0000313" key="5">
    <source>
        <dbReference type="Proteomes" id="UP001178507"/>
    </source>
</evidence>
<dbReference type="Gene3D" id="3.10.490.10">
    <property type="entry name" value="Gamma-glutamyl cyclotransferase-like"/>
    <property type="match status" value="1"/>
</dbReference>
<keyword evidence="5" id="KW-1185">Reference proteome</keyword>
<comment type="caution">
    <text evidence="4">The sequence shown here is derived from an EMBL/GenBank/DDBJ whole genome shotgun (WGS) entry which is preliminary data.</text>
</comment>
<proteinExistence type="inferred from homology"/>
<sequence length="436" mass="47841">MLGHSVAKVEPPGVGDAIRKWRKLDSNGTSLWWQSIARNKRSLALDLRSTAGRQLLQRLISKADVLVENFKPGTLERWGMAPAVLREANPKLIVARVSGYGQSGPKSQEPGFASVCEGVGGFRFVNGVPGQPPVRPNLSMGDTLAGMNAVLGILLALVKESRALSYVTRPNESFCAAFYRLQWPMAVTRATGYEYRDRTMAGPSLSKAPSCGCLPALNALRRPSLPSVSETTLHTSLAKLGYDEEDALEVLCSPLIKTEHLKLRLDELPAALKEDLVNRLVAFDEEPEVEAAPEALKVFAYGTLRGDFSLQGDKWGILALSGASWEPAFVQGYRLRQDPRLTYPFAVHTGVAADIIVGTVISWPSEQVARKDIANCNQVEGYRPSQPQAGLYRRSLVEAMPIKPGPVMKALIYHQVWPEDLLKAAWEFPNGDWLAR</sequence>
<dbReference type="PANTHER" id="PTHR48228:SF6">
    <property type="entry name" value="L-CARNITINE COA-TRANSFERASE"/>
    <property type="match status" value="1"/>
</dbReference>
<feature type="domain" description="Gamma-glutamylcyclotransferase AIG2-like" evidence="3">
    <location>
        <begin position="298"/>
        <end position="434"/>
    </location>
</feature>
<dbReference type="SUPFAM" id="SSF110857">
    <property type="entry name" value="Gamma-glutamyl cyclotransferase-like"/>
    <property type="match status" value="1"/>
</dbReference>
<dbReference type="GO" id="GO:0016740">
    <property type="term" value="F:transferase activity"/>
    <property type="evidence" value="ECO:0007669"/>
    <property type="project" value="UniProtKB-KW"/>
</dbReference>
<dbReference type="InterPro" id="IPR003673">
    <property type="entry name" value="CoA-Trfase_fam_III"/>
</dbReference>
<dbReference type="InterPro" id="IPR013024">
    <property type="entry name" value="GGCT-like"/>
</dbReference>
<organism evidence="4 5">
    <name type="scientific">Effrenium voratum</name>
    <dbReference type="NCBI Taxonomy" id="2562239"/>
    <lineage>
        <taxon>Eukaryota</taxon>
        <taxon>Sar</taxon>
        <taxon>Alveolata</taxon>
        <taxon>Dinophyceae</taxon>
        <taxon>Suessiales</taxon>
        <taxon>Symbiodiniaceae</taxon>
        <taxon>Effrenium</taxon>
    </lineage>
</organism>
<dbReference type="Pfam" id="PF06094">
    <property type="entry name" value="GGACT"/>
    <property type="match status" value="1"/>
</dbReference>
<dbReference type="SUPFAM" id="SSF89796">
    <property type="entry name" value="CoA-transferase family III (CaiB/BaiF)"/>
    <property type="match status" value="1"/>
</dbReference>
<reference evidence="4" key="1">
    <citation type="submission" date="2023-08" db="EMBL/GenBank/DDBJ databases">
        <authorList>
            <person name="Chen Y."/>
            <person name="Shah S."/>
            <person name="Dougan E. K."/>
            <person name="Thang M."/>
            <person name="Chan C."/>
        </authorList>
    </citation>
    <scope>NUCLEOTIDE SEQUENCE</scope>
</reference>
<comment type="similarity">
    <text evidence="1">Belongs to the CoA-transferase III family.</text>
</comment>
<dbReference type="InterPro" id="IPR050509">
    <property type="entry name" value="CoA-transferase_III"/>
</dbReference>
<dbReference type="InterPro" id="IPR036568">
    <property type="entry name" value="GGCT-like_sf"/>
</dbReference>
<dbReference type="Proteomes" id="UP001178507">
    <property type="component" value="Unassembled WGS sequence"/>
</dbReference>
<dbReference type="Gene3D" id="3.40.50.10540">
    <property type="entry name" value="Crotonobetainyl-coa:carnitine coa-transferase, domain 1"/>
    <property type="match status" value="1"/>
</dbReference>
<dbReference type="PANTHER" id="PTHR48228">
    <property type="entry name" value="SUCCINYL-COA--D-CITRAMALATE COA-TRANSFERASE"/>
    <property type="match status" value="1"/>
</dbReference>
<name>A0AA36JLF6_9DINO</name>
<evidence type="ECO:0000256" key="2">
    <source>
        <dbReference type="ARBA" id="ARBA00022679"/>
    </source>
</evidence>
<dbReference type="InterPro" id="IPR023606">
    <property type="entry name" value="CoA-Trfase_III_dom_1_sf"/>
</dbReference>
<evidence type="ECO:0000259" key="3">
    <source>
        <dbReference type="Pfam" id="PF06094"/>
    </source>
</evidence>
<gene>
    <name evidence="4" type="ORF">EVOR1521_LOCUS28964</name>
</gene>
<accession>A0AA36JLF6</accession>
<evidence type="ECO:0000313" key="4">
    <source>
        <dbReference type="EMBL" id="CAJ1407199.1"/>
    </source>
</evidence>
<dbReference type="AlphaFoldDB" id="A0AA36JLF6"/>
<evidence type="ECO:0000256" key="1">
    <source>
        <dbReference type="ARBA" id="ARBA00008383"/>
    </source>
</evidence>